<gene>
    <name evidence="1" type="ORF">WAE58_16540</name>
</gene>
<evidence type="ECO:0000313" key="2">
    <source>
        <dbReference type="Proteomes" id="UP001378956"/>
    </source>
</evidence>
<dbReference type="RefSeq" id="WP_172662365.1">
    <property type="nucleotide sequence ID" value="NZ_JABMKW010000018.1"/>
</dbReference>
<dbReference type="Proteomes" id="UP001378956">
    <property type="component" value="Unassembled WGS sequence"/>
</dbReference>
<evidence type="ECO:0000313" key="1">
    <source>
        <dbReference type="EMBL" id="MEJ2904055.1"/>
    </source>
</evidence>
<comment type="caution">
    <text evidence="1">The sequence shown here is derived from an EMBL/GenBank/DDBJ whole genome shotgun (WGS) entry which is preliminary data.</text>
</comment>
<protein>
    <recommendedName>
        <fullName evidence="3">Transposase</fullName>
    </recommendedName>
</protein>
<name>A0ABU8NP74_9SPHI</name>
<dbReference type="EMBL" id="JBBEUB010000005">
    <property type="protein sequence ID" value="MEJ2904055.1"/>
    <property type="molecule type" value="Genomic_DNA"/>
</dbReference>
<keyword evidence="2" id="KW-1185">Reference proteome</keyword>
<accession>A0ABU8NP74</accession>
<organism evidence="1 2">
    <name type="scientific">Pedobacter panaciterrae</name>
    <dbReference type="NCBI Taxonomy" id="363849"/>
    <lineage>
        <taxon>Bacteria</taxon>
        <taxon>Pseudomonadati</taxon>
        <taxon>Bacteroidota</taxon>
        <taxon>Sphingobacteriia</taxon>
        <taxon>Sphingobacteriales</taxon>
        <taxon>Sphingobacteriaceae</taxon>
        <taxon>Pedobacter</taxon>
    </lineage>
</organism>
<reference evidence="1 2" key="1">
    <citation type="submission" date="2024-03" db="EMBL/GenBank/DDBJ databases">
        <title>Sequence of Lycoming College Course Isolates.</title>
        <authorList>
            <person name="Plotts O."/>
            <person name="Newman J."/>
        </authorList>
    </citation>
    <scope>NUCLEOTIDE SEQUENCE [LARGE SCALE GENOMIC DNA]</scope>
    <source>
        <strain evidence="1 2">CJB-3</strain>
    </source>
</reference>
<sequence length="97" mass="11307">MKEQRKYKIDEAIRKLNLPNYKAALRIIPRELGIASNTFHNYRKLKVTDKADIPYEMVRKLEIMFHMKIGELANSKICCQDLSVLIMEYNSSESVSA</sequence>
<proteinExistence type="predicted"/>
<evidence type="ECO:0008006" key="3">
    <source>
        <dbReference type="Google" id="ProtNLM"/>
    </source>
</evidence>